<protein>
    <submittedName>
        <fullName evidence="1">Uncharacterized protein</fullName>
    </submittedName>
</protein>
<name>A0ABM7NNY8_9FIRM</name>
<evidence type="ECO:0000313" key="1">
    <source>
        <dbReference type="EMBL" id="BCS81816.1"/>
    </source>
</evidence>
<dbReference type="Proteomes" id="UP000663623">
    <property type="component" value="Chromosome"/>
</dbReference>
<dbReference type="EMBL" id="AP024480">
    <property type="protein sequence ID" value="BCS81816.1"/>
    <property type="molecule type" value="Genomic_DNA"/>
</dbReference>
<reference evidence="1 2" key="1">
    <citation type="submission" date="2021-02" db="EMBL/GenBank/DDBJ databases">
        <title>Nitrogen-fixing ability and nitrogen fixation related genes of thermophilic fermentative bacteria in the genus Caldicellulosiruptor.</title>
        <authorList>
            <person name="Chen Y."/>
            <person name="Nishihara A."/>
            <person name="Haruta S."/>
        </authorList>
    </citation>
    <scope>NUCLEOTIDE SEQUENCE [LARGE SCALE GENOMIC DNA]</scope>
    <source>
        <strain evidence="1 2">YA01</strain>
    </source>
</reference>
<gene>
    <name evidence="1" type="ORF">CaldiYA01_17760</name>
</gene>
<organism evidence="1 2">
    <name type="scientific">Caldicellulosiruptor diazotrophicus</name>
    <dbReference type="NCBI Taxonomy" id="2806205"/>
    <lineage>
        <taxon>Bacteria</taxon>
        <taxon>Bacillati</taxon>
        <taxon>Bacillota</taxon>
        <taxon>Bacillota incertae sedis</taxon>
        <taxon>Caldicellulosiruptorales</taxon>
        <taxon>Caldicellulosiruptoraceae</taxon>
        <taxon>Caldicellulosiruptor</taxon>
    </lineage>
</organism>
<keyword evidence="2" id="KW-1185">Reference proteome</keyword>
<evidence type="ECO:0000313" key="2">
    <source>
        <dbReference type="Proteomes" id="UP000663623"/>
    </source>
</evidence>
<accession>A0ABM7NNY8</accession>
<proteinExistence type="predicted"/>
<sequence length="184" mass="22044">MGFYILLPKIIKYNDYFELVYDDSKKITTSKYITENMDKSLCVKNIKTCLDFYIDSNGKILPLNEKKVFFRNDREVIIWGEVEGVIYNCPLYLEIRFDEKIILVDILELPCSQIENNYHRTFLYSIFTNSFIKEGYYSVKLKSLTGKKLSELKFYFKSQNRSENIDVTHYIKFGDYFFRNSYNI</sequence>